<gene>
    <name evidence="2" type="ORF">SAMN05421747_12919</name>
</gene>
<dbReference type="OrthoDB" id="1399842at2"/>
<protein>
    <submittedName>
        <fullName evidence="2">Uncharacterized protein</fullName>
    </submittedName>
</protein>
<dbReference type="STRING" id="623281.SAMN05421747_12919"/>
<evidence type="ECO:0000313" key="3">
    <source>
        <dbReference type="Proteomes" id="UP000199577"/>
    </source>
</evidence>
<organism evidence="2 3">
    <name type="scientific">Parapedobacter composti</name>
    <dbReference type="NCBI Taxonomy" id="623281"/>
    <lineage>
        <taxon>Bacteria</taxon>
        <taxon>Pseudomonadati</taxon>
        <taxon>Bacteroidota</taxon>
        <taxon>Sphingobacteriia</taxon>
        <taxon>Sphingobacteriales</taxon>
        <taxon>Sphingobacteriaceae</taxon>
        <taxon>Parapedobacter</taxon>
    </lineage>
</organism>
<name>A0A1I1MDF2_9SPHI</name>
<proteinExistence type="predicted"/>
<dbReference type="EMBL" id="FOLL01000029">
    <property type="protein sequence ID" value="SFC80683.1"/>
    <property type="molecule type" value="Genomic_DNA"/>
</dbReference>
<dbReference type="AlphaFoldDB" id="A0A1I1MDF2"/>
<evidence type="ECO:0000313" key="2">
    <source>
        <dbReference type="EMBL" id="SFC80683.1"/>
    </source>
</evidence>
<keyword evidence="3" id="KW-1185">Reference proteome</keyword>
<dbReference type="RefSeq" id="WP_090975116.1">
    <property type="nucleotide sequence ID" value="NZ_FOLL01000029.1"/>
</dbReference>
<keyword evidence="1" id="KW-0732">Signal</keyword>
<reference evidence="2 3" key="1">
    <citation type="submission" date="2016-10" db="EMBL/GenBank/DDBJ databases">
        <authorList>
            <person name="de Groot N.N."/>
        </authorList>
    </citation>
    <scope>NUCLEOTIDE SEQUENCE [LARGE SCALE GENOMIC DNA]</scope>
    <source>
        <strain evidence="2 3">DSM 22900</strain>
    </source>
</reference>
<feature type="chain" id="PRO_5011486805" evidence="1">
    <location>
        <begin position="20"/>
        <end position="432"/>
    </location>
</feature>
<accession>A0A1I1MDF2</accession>
<evidence type="ECO:0000256" key="1">
    <source>
        <dbReference type="SAM" id="SignalP"/>
    </source>
</evidence>
<feature type="signal peptide" evidence="1">
    <location>
        <begin position="1"/>
        <end position="19"/>
    </location>
</feature>
<dbReference type="Proteomes" id="UP000199577">
    <property type="component" value="Unassembled WGS sequence"/>
</dbReference>
<sequence>MKKYLTLLLLIVFTSVAYSQDQDSVTVSKSDVEQMLTLLKEIKGDGDGQTKIGRFLLQPYAVVFAKADTATIEKALKRKEDILKGLGGQQPSIKAFNAIGVHDAISIDSAVITVSEGVMEHLQVYTADGRSFYNTKSPIPILTLERRFDDQLINPQDGSKILLKDAVYFEAERRFNYFPDEQSITIRNSKDSTGTVSAVGTETLFARNNLNSLVNLQVYSDLLGVFGDQPNGLIQFEANTKLYLHRANYPNTYIFAPLDAIEPFFHFNRIESKFDTINVSSTNEINRLELFRRYTYAVGLDVNLFRADWRPSNSFEVKAGYMYSSSNLVIGEDKIHAALHTPYIEAVLKSKRLNNFGFDLRGRYLWQKLNPNEFIGNDEWNRLVSFRANLFYFTDKQKADKMFLRFINYLNLSDRKQDFSQLQLGFSKAVSF</sequence>